<keyword evidence="12" id="KW-1185">Reference proteome</keyword>
<evidence type="ECO:0000259" key="10">
    <source>
        <dbReference type="PROSITE" id="PS51643"/>
    </source>
</evidence>
<evidence type="ECO:0000256" key="8">
    <source>
        <dbReference type="ARBA" id="ARBA00022840"/>
    </source>
</evidence>
<dbReference type="OrthoDB" id="9810236at2"/>
<protein>
    <submittedName>
        <fullName evidence="11">CRISPR-associated nuclease/helicase Cas3</fullName>
        <ecNumber evidence="11">3.1.-.-</ecNumber>
    </submittedName>
</protein>
<evidence type="ECO:0000256" key="7">
    <source>
        <dbReference type="ARBA" id="ARBA00022806"/>
    </source>
</evidence>
<evidence type="ECO:0000256" key="3">
    <source>
        <dbReference type="ARBA" id="ARBA00022722"/>
    </source>
</evidence>
<name>A0A0W1KKR3_9ACTO</name>
<keyword evidence="9" id="KW-0051">Antiviral defense</keyword>
<dbReference type="Pfam" id="PF22590">
    <property type="entry name" value="Cas3-like_C_2"/>
    <property type="match status" value="1"/>
</dbReference>
<dbReference type="AlphaFoldDB" id="A0A0W1KKR3"/>
<dbReference type="GO" id="GO:0051607">
    <property type="term" value="P:defense response to virus"/>
    <property type="evidence" value="ECO:0007669"/>
    <property type="project" value="UniProtKB-KW"/>
</dbReference>
<dbReference type="Gene3D" id="3.40.50.300">
    <property type="entry name" value="P-loop containing nucleotide triphosphate hydrolases"/>
    <property type="match status" value="2"/>
</dbReference>
<dbReference type="InterPro" id="IPR027417">
    <property type="entry name" value="P-loop_NTPase"/>
</dbReference>
<dbReference type="InterPro" id="IPR006483">
    <property type="entry name" value="CRISPR-assoc_Cas3_HD"/>
</dbReference>
<dbReference type="NCBIfam" id="TIGR01587">
    <property type="entry name" value="cas3_core"/>
    <property type="match status" value="1"/>
</dbReference>
<dbReference type="GO" id="GO:0003723">
    <property type="term" value="F:RNA binding"/>
    <property type="evidence" value="ECO:0007669"/>
    <property type="project" value="TreeGrafter"/>
</dbReference>
<dbReference type="InterPro" id="IPR050547">
    <property type="entry name" value="DEAD_box_RNA_helicases"/>
</dbReference>
<dbReference type="GO" id="GO:0016787">
    <property type="term" value="F:hydrolase activity"/>
    <property type="evidence" value="ECO:0007669"/>
    <property type="project" value="UniProtKB-KW"/>
</dbReference>
<dbReference type="InterPro" id="IPR054712">
    <property type="entry name" value="Cas3-like_dom"/>
</dbReference>
<reference evidence="11 12" key="1">
    <citation type="submission" date="2015-11" db="EMBL/GenBank/DDBJ databases">
        <title>Draft Genome Sequence of the Type Strain Trueperella bernardiae LCDC 89-0504T, Isolated from Blood Culture.</title>
        <authorList>
            <person name="Bernier A.-M."/>
            <person name="Bernard K."/>
        </authorList>
    </citation>
    <scope>NUCLEOTIDE SEQUENCE [LARGE SCALE GENOMIC DNA]</scope>
    <source>
        <strain evidence="11 12">LCDC 89-0504</strain>
    </source>
</reference>
<evidence type="ECO:0000256" key="1">
    <source>
        <dbReference type="ARBA" id="ARBA00006847"/>
    </source>
</evidence>
<dbReference type="InterPro" id="IPR006474">
    <property type="entry name" value="Helicase_Cas3_CRISPR-ass_core"/>
</dbReference>
<evidence type="ECO:0000313" key="11">
    <source>
        <dbReference type="EMBL" id="KTF04580.1"/>
    </source>
</evidence>
<dbReference type="SMART" id="SM00487">
    <property type="entry name" value="DEXDc"/>
    <property type="match status" value="1"/>
</dbReference>
<dbReference type="PATRIC" id="fig|59561.3.peg.556"/>
<dbReference type="GO" id="GO:0005524">
    <property type="term" value="F:ATP binding"/>
    <property type="evidence" value="ECO:0007669"/>
    <property type="project" value="UniProtKB-KW"/>
</dbReference>
<dbReference type="InterPro" id="IPR038257">
    <property type="entry name" value="CRISPR-assoc_Cas3_HD_sf"/>
</dbReference>
<keyword evidence="7 11" id="KW-0347">Helicase</keyword>
<evidence type="ECO:0000256" key="5">
    <source>
        <dbReference type="ARBA" id="ARBA00022741"/>
    </source>
</evidence>
<sequence>MKTHERVWAKLDGEGTTYPLLAHLLDSAAVAGALFDHWLRPGLRELLARALAPGESEEAARGVVELLVGCHDLGKASEEFQYQPRMAGPRIDAVRRQLEAEEGVSFDNPQAILKRAGKRDYRRHERVGALSLQGAILDENFSAARYWRVIPALGHHGRYSLPGEELRRNTDRRRYISHVLSEPWNTIRRDLLDALCEATGQGFPDADSRHGATETILLSGLTVLADRIASQEAFVAAGSAARGTGELSLTDPRAWLERRRREALAHIDATVGIYRGWGSPEAARAAILGGHEPRQIQAIAGEVGDGLLSVMTPTGGGKTEAAMLRHASANERLIFLLPTQATSNALMRRIQKFYEGTPNVAALAHGLASVEDFYATPVTVEKGPESERYSDGGGLYPTDFVKSRSARLLAPVCVGTVDQALLGALPRKWTHLRLLALANAHVVVDEVHTLDLYQTELLRPIVSWLKATNARVTFLTATMPSWQRETLLAHYGAPGELPDAHFPSIETLTTSGQLLRSEPAAREAVLDIQRSEETIDQVPESHVRWASRMRERYPRARIGIICNRVAHAREVAKALENAGDTILLHSRMTAEHRRRNAERLEHLLGPEGEGQAVFVVGTQAIEASLDIDLDLLRTELAPAPSLIQRAGRAWRRTDPRRSQRLPGVERLPMWVVRVAGDDDDERYSGLVLPYMAGELGRVWNWLSSHEQLRIPDDCQGFIDATAFRFSDIDPNRESAINEAAKAALRKSAGKNARVDLDEILSGEPSLGMFSGLTGTKDATDDFANGTRLVETERLMVVCVGDPSVVPGAWPESLEALQCLRGSDKESVKRALRASMPIPGNSKLEGIESDLVSLAESTSVLAGYWALTNAEKYYDHAGFLG</sequence>
<dbReference type="GO" id="GO:0003724">
    <property type="term" value="F:RNA helicase activity"/>
    <property type="evidence" value="ECO:0007669"/>
    <property type="project" value="TreeGrafter"/>
</dbReference>
<accession>A0A0W1KKR3</accession>
<evidence type="ECO:0000256" key="2">
    <source>
        <dbReference type="ARBA" id="ARBA00009046"/>
    </source>
</evidence>
<evidence type="ECO:0000256" key="9">
    <source>
        <dbReference type="ARBA" id="ARBA00023118"/>
    </source>
</evidence>
<dbReference type="Gene3D" id="1.10.3210.30">
    <property type="match status" value="1"/>
</dbReference>
<keyword evidence="8" id="KW-0067">ATP-binding</keyword>
<proteinExistence type="inferred from homology"/>
<keyword evidence="3" id="KW-0540">Nuclease</keyword>
<keyword evidence="5" id="KW-0547">Nucleotide-binding</keyword>
<comment type="similarity">
    <text evidence="2">In the central section; belongs to the CRISPR-associated helicase Cas3 family.</text>
</comment>
<dbReference type="GO" id="GO:0004518">
    <property type="term" value="F:nuclease activity"/>
    <property type="evidence" value="ECO:0007669"/>
    <property type="project" value="UniProtKB-KW"/>
</dbReference>
<dbReference type="Pfam" id="PF18019">
    <property type="entry name" value="Cas3_HD"/>
    <property type="match status" value="1"/>
</dbReference>
<dbReference type="PROSITE" id="PS51643">
    <property type="entry name" value="HD_CAS3"/>
    <property type="match status" value="1"/>
</dbReference>
<evidence type="ECO:0000256" key="6">
    <source>
        <dbReference type="ARBA" id="ARBA00022801"/>
    </source>
</evidence>
<keyword evidence="4" id="KW-0479">Metal-binding</keyword>
<evidence type="ECO:0000313" key="12">
    <source>
        <dbReference type="Proteomes" id="UP000054404"/>
    </source>
</evidence>
<dbReference type="InterPro" id="IPR014001">
    <property type="entry name" value="Helicase_ATP-bd"/>
</dbReference>
<organism evidence="11 12">
    <name type="scientific">Trueperella bernardiae</name>
    <dbReference type="NCBI Taxonomy" id="59561"/>
    <lineage>
        <taxon>Bacteria</taxon>
        <taxon>Bacillati</taxon>
        <taxon>Actinomycetota</taxon>
        <taxon>Actinomycetes</taxon>
        <taxon>Actinomycetales</taxon>
        <taxon>Actinomycetaceae</taxon>
        <taxon>Trueperella</taxon>
    </lineage>
</organism>
<dbReference type="PANTHER" id="PTHR47963">
    <property type="entry name" value="DEAD-BOX ATP-DEPENDENT RNA HELICASE 47, MITOCHONDRIAL"/>
    <property type="match status" value="1"/>
</dbReference>
<dbReference type="InterPro" id="IPR001650">
    <property type="entry name" value="Helicase_C-like"/>
</dbReference>
<dbReference type="EMBL" id="LNIZ01000002">
    <property type="protein sequence ID" value="KTF04580.1"/>
    <property type="molecule type" value="Genomic_DNA"/>
</dbReference>
<comment type="similarity">
    <text evidence="1">In the N-terminal section; belongs to the CRISPR-associated nuclease Cas3-HD family.</text>
</comment>
<dbReference type="CDD" id="cd09641">
    <property type="entry name" value="Cas3''_I"/>
    <property type="match status" value="1"/>
</dbReference>
<dbReference type="NCBIfam" id="TIGR01596">
    <property type="entry name" value="cas3_HD"/>
    <property type="match status" value="1"/>
</dbReference>
<feature type="domain" description="HD Cas3-type" evidence="10">
    <location>
        <begin position="13"/>
        <end position="228"/>
    </location>
</feature>
<keyword evidence="6 11" id="KW-0378">Hydrolase</keyword>
<dbReference type="STRING" id="59561.AQZ59_00564"/>
<comment type="caution">
    <text evidence="11">The sequence shown here is derived from an EMBL/GenBank/DDBJ whole genome shotgun (WGS) entry which is preliminary data.</text>
</comment>
<gene>
    <name evidence="11" type="primary">cas3</name>
    <name evidence="11" type="ORF">AQZ59_00564</name>
</gene>
<evidence type="ECO:0000256" key="4">
    <source>
        <dbReference type="ARBA" id="ARBA00022723"/>
    </source>
</evidence>
<dbReference type="PANTHER" id="PTHR47963:SF9">
    <property type="entry name" value="CRISPR-ASSOCIATED ENDONUCLEASE_HELICASE CAS3"/>
    <property type="match status" value="1"/>
</dbReference>
<dbReference type="SUPFAM" id="SSF52540">
    <property type="entry name" value="P-loop containing nucleoside triphosphate hydrolases"/>
    <property type="match status" value="1"/>
</dbReference>
<dbReference type="SMART" id="SM00490">
    <property type="entry name" value="HELICc"/>
    <property type="match status" value="1"/>
</dbReference>
<dbReference type="Proteomes" id="UP000054404">
    <property type="component" value="Unassembled WGS sequence"/>
</dbReference>
<dbReference type="RefSeq" id="WP_062612949.1">
    <property type="nucleotide sequence ID" value="NZ_LNIZ01000002.1"/>
</dbReference>
<dbReference type="GO" id="GO:0046872">
    <property type="term" value="F:metal ion binding"/>
    <property type="evidence" value="ECO:0007669"/>
    <property type="project" value="UniProtKB-KW"/>
</dbReference>
<dbReference type="EC" id="3.1.-.-" evidence="11"/>